<accession>A0A2K0XPD8</accession>
<evidence type="ECO:0000313" key="1">
    <source>
        <dbReference type="EMBL" id="PNP96396.1"/>
    </source>
</evidence>
<comment type="caution">
    <text evidence="1">The sequence shown here is derived from an EMBL/GenBank/DDBJ whole genome shotgun (WGS) entry which is preliminary data.</text>
</comment>
<reference evidence="1 2" key="1">
    <citation type="submission" date="2017-03" db="EMBL/GenBank/DDBJ databases">
        <authorList>
            <person name="Afonso C.L."/>
            <person name="Miller P.J."/>
            <person name="Scott M.A."/>
            <person name="Spackman E."/>
            <person name="Goraichik I."/>
            <person name="Dimitrov K.M."/>
            <person name="Suarez D.L."/>
            <person name="Swayne D.E."/>
        </authorList>
    </citation>
    <scope>NUCLEOTIDE SEQUENCE [LARGE SCALE GENOMIC DNA]</scope>
    <source>
        <strain evidence="1 2">DNF00076</strain>
    </source>
</reference>
<sequence length="88" mass="9821">MKIDFTNVEVYTDISKTTCVVHDIKNEFANAIYTNIPGLSAHALAYKIYNSSGEEEYSERECGLIKQCADCVLTPAFIDAINETLSHK</sequence>
<protein>
    <submittedName>
        <fullName evidence="1">Uncharacterized protein</fullName>
    </submittedName>
</protein>
<name>A0A2K0XPD8_9BACT</name>
<organism evidence="1 2">
    <name type="scientific">Hoylesella timonensis</name>
    <dbReference type="NCBI Taxonomy" id="386414"/>
    <lineage>
        <taxon>Bacteria</taxon>
        <taxon>Pseudomonadati</taxon>
        <taxon>Bacteroidota</taxon>
        <taxon>Bacteroidia</taxon>
        <taxon>Bacteroidales</taxon>
        <taxon>Prevotellaceae</taxon>
        <taxon>Hoylesella</taxon>
    </lineage>
</organism>
<gene>
    <name evidence="1" type="ORF">BFS16_00490</name>
</gene>
<dbReference type="Proteomes" id="UP000236634">
    <property type="component" value="Unassembled WGS sequence"/>
</dbReference>
<dbReference type="RefSeq" id="WP_103002557.1">
    <property type="nucleotide sequence ID" value="NZ_NBAX01000001.1"/>
</dbReference>
<evidence type="ECO:0000313" key="2">
    <source>
        <dbReference type="Proteomes" id="UP000236634"/>
    </source>
</evidence>
<dbReference type="EMBL" id="NBAX01000001">
    <property type="protein sequence ID" value="PNP96396.1"/>
    <property type="molecule type" value="Genomic_DNA"/>
</dbReference>
<dbReference type="AlphaFoldDB" id="A0A2K0XPD8"/>
<proteinExistence type="predicted"/>